<organism evidence="1 2">
    <name type="scientific">Pseudonocardia oroxyli</name>
    <dbReference type="NCBI Taxonomy" id="366584"/>
    <lineage>
        <taxon>Bacteria</taxon>
        <taxon>Bacillati</taxon>
        <taxon>Actinomycetota</taxon>
        <taxon>Actinomycetes</taxon>
        <taxon>Pseudonocardiales</taxon>
        <taxon>Pseudonocardiaceae</taxon>
        <taxon>Pseudonocardia</taxon>
    </lineage>
</organism>
<accession>A0A1G7G9H1</accession>
<name>A0A1G7G9H1_PSEOR</name>
<dbReference type="Gene3D" id="3.30.750.24">
    <property type="entry name" value="STAS domain"/>
    <property type="match status" value="1"/>
</dbReference>
<gene>
    <name evidence="1" type="ORF">SAMN05216377_102266</name>
</gene>
<dbReference type="STRING" id="366584.SAMN05216377_102266"/>
<dbReference type="Proteomes" id="UP000198967">
    <property type="component" value="Unassembled WGS sequence"/>
</dbReference>
<proteinExistence type="predicted"/>
<dbReference type="EMBL" id="FNBE01000002">
    <property type="protein sequence ID" value="SDE84770.1"/>
    <property type="molecule type" value="Genomic_DNA"/>
</dbReference>
<evidence type="ECO:0008006" key="3">
    <source>
        <dbReference type="Google" id="ProtNLM"/>
    </source>
</evidence>
<reference evidence="1 2" key="1">
    <citation type="submission" date="2016-10" db="EMBL/GenBank/DDBJ databases">
        <authorList>
            <person name="de Groot N.N."/>
        </authorList>
    </citation>
    <scope>NUCLEOTIDE SEQUENCE [LARGE SCALE GENOMIC DNA]</scope>
    <source>
        <strain evidence="1 2">CGMCC 4.3143</strain>
    </source>
</reference>
<dbReference type="RefSeq" id="WP_093076772.1">
    <property type="nucleotide sequence ID" value="NZ_FNBE01000002.1"/>
</dbReference>
<evidence type="ECO:0000313" key="1">
    <source>
        <dbReference type="EMBL" id="SDE84770.1"/>
    </source>
</evidence>
<dbReference type="AlphaFoldDB" id="A0A1G7G9H1"/>
<dbReference type="InterPro" id="IPR036513">
    <property type="entry name" value="STAS_dom_sf"/>
</dbReference>
<keyword evidence="2" id="KW-1185">Reference proteome</keyword>
<protein>
    <recommendedName>
        <fullName evidence="3">STAS domain-containing protein</fullName>
    </recommendedName>
</protein>
<sequence length="121" mass="13189">MTVSPLAPSLSVRTVDPSTYVIGVTGDLDAVTVVRLLRLLDARLALPSTGRPTTDAVHLDLTRAERVAPGALVALKHARHSCARRRVELTLVVDDDLADRVAPRDRAELGRHRLSSEWRAP</sequence>
<evidence type="ECO:0000313" key="2">
    <source>
        <dbReference type="Proteomes" id="UP000198967"/>
    </source>
</evidence>